<keyword evidence="1" id="KW-0812">Transmembrane</keyword>
<feature type="transmembrane region" description="Helical" evidence="1">
    <location>
        <begin position="41"/>
        <end position="65"/>
    </location>
</feature>
<keyword evidence="3" id="KW-1185">Reference proteome</keyword>
<feature type="transmembrane region" description="Helical" evidence="1">
    <location>
        <begin position="14"/>
        <end position="34"/>
    </location>
</feature>
<organism evidence="2 3">
    <name type="scientific">Bionectria ochroleuca</name>
    <name type="common">Gliocladium roseum</name>
    <dbReference type="NCBI Taxonomy" id="29856"/>
    <lineage>
        <taxon>Eukaryota</taxon>
        <taxon>Fungi</taxon>
        <taxon>Dikarya</taxon>
        <taxon>Ascomycota</taxon>
        <taxon>Pezizomycotina</taxon>
        <taxon>Sordariomycetes</taxon>
        <taxon>Hypocreomycetidae</taxon>
        <taxon>Hypocreales</taxon>
        <taxon>Bionectriaceae</taxon>
        <taxon>Clonostachys</taxon>
    </lineage>
</organism>
<dbReference type="Proteomes" id="UP000766486">
    <property type="component" value="Unassembled WGS sequence"/>
</dbReference>
<comment type="caution">
    <text evidence="2">The sequence shown here is derived from an EMBL/GenBank/DDBJ whole genome shotgun (WGS) entry which is preliminary data.</text>
</comment>
<evidence type="ECO:0000313" key="3">
    <source>
        <dbReference type="Proteomes" id="UP000766486"/>
    </source>
</evidence>
<dbReference type="SUPFAM" id="SSF103473">
    <property type="entry name" value="MFS general substrate transporter"/>
    <property type="match status" value="1"/>
</dbReference>
<protein>
    <recommendedName>
        <fullName evidence="4">Major facilitator superfamily (MFS) profile domain-containing protein</fullName>
    </recommendedName>
</protein>
<proteinExistence type="predicted"/>
<name>A0ABY6UKA5_BIOOC</name>
<dbReference type="EMBL" id="CABFNS010000823">
    <property type="protein sequence ID" value="VUC30627.1"/>
    <property type="molecule type" value="Genomic_DNA"/>
</dbReference>
<keyword evidence="1" id="KW-0472">Membrane</keyword>
<evidence type="ECO:0000313" key="2">
    <source>
        <dbReference type="EMBL" id="VUC30627.1"/>
    </source>
</evidence>
<evidence type="ECO:0008006" key="4">
    <source>
        <dbReference type="Google" id="ProtNLM"/>
    </source>
</evidence>
<keyword evidence="1" id="KW-1133">Transmembrane helix</keyword>
<dbReference type="InterPro" id="IPR036259">
    <property type="entry name" value="MFS_trans_sf"/>
</dbReference>
<evidence type="ECO:0000256" key="1">
    <source>
        <dbReference type="SAM" id="Phobius"/>
    </source>
</evidence>
<gene>
    <name evidence="2" type="ORF">CLO192961_LOCUS291761</name>
</gene>
<sequence length="87" mass="9218">MLALRNSGVYEPEFRLLVMVPAFIATGVGGFGLGMSISQGMSIWICAVFLGILNFAVGVGCTGIITYTNDVCRENAGNAFGITMFED</sequence>
<accession>A0ABY6UKA5</accession>
<reference evidence="2 3" key="1">
    <citation type="submission" date="2019-06" db="EMBL/GenBank/DDBJ databases">
        <authorList>
            <person name="Broberg M."/>
        </authorList>
    </citation>
    <scope>NUCLEOTIDE SEQUENCE [LARGE SCALE GENOMIC DNA]</scope>
</reference>